<reference evidence="2" key="1">
    <citation type="submission" date="2018-04" db="EMBL/GenBank/DDBJ databases">
        <authorList>
            <person name="Watanabe M."/>
            <person name="Kojima H."/>
        </authorList>
    </citation>
    <scope>NUCLEOTIDE SEQUENCE [LARGE SCALE GENOMIC DNA]</scope>
    <source>
        <strain evidence="2">Dysh456</strain>
    </source>
</reference>
<gene>
    <name evidence="1" type="ORF">ALSL_0901</name>
</gene>
<sequence length="75" mass="8381">MQASALQPSIHVLRRHANGFVEFEFSPGDPDLYLEMVLPAGAFEEFCNRHDAALLDATEQARRLAGRCKWHTAGL</sequence>
<keyword evidence="2" id="KW-1185">Reference proteome</keyword>
<dbReference type="EMBL" id="AP018560">
    <property type="protein sequence ID" value="BBD79566.1"/>
    <property type="molecule type" value="Genomic_DNA"/>
</dbReference>
<protein>
    <recommendedName>
        <fullName evidence="3">Phenol hydroxylase, assembly protein DmpK</fullName>
    </recommendedName>
</protein>
<dbReference type="RefSeq" id="WP_126536826.1">
    <property type="nucleotide sequence ID" value="NZ_AP018560.1"/>
</dbReference>
<dbReference type="Pfam" id="PF06099">
    <property type="entry name" value="Phenol_hyd_sub"/>
    <property type="match status" value="1"/>
</dbReference>
<evidence type="ECO:0000313" key="1">
    <source>
        <dbReference type="EMBL" id="BBD79566.1"/>
    </source>
</evidence>
<dbReference type="AlphaFoldDB" id="A0A2Z6E3D0"/>
<dbReference type="InterPro" id="IPR010353">
    <property type="entry name" value="DmpK"/>
</dbReference>
<evidence type="ECO:0000313" key="2">
    <source>
        <dbReference type="Proteomes" id="UP000270530"/>
    </source>
</evidence>
<organism evidence="1 2">
    <name type="scientific">Aerosticca soli</name>
    <dbReference type="NCBI Taxonomy" id="2010829"/>
    <lineage>
        <taxon>Bacteria</taxon>
        <taxon>Pseudomonadati</taxon>
        <taxon>Pseudomonadota</taxon>
        <taxon>Gammaproteobacteria</taxon>
        <taxon>Lysobacterales</taxon>
        <taxon>Rhodanobacteraceae</taxon>
        <taxon>Aerosticca</taxon>
    </lineage>
</organism>
<name>A0A2Z6E3D0_9GAMM</name>
<dbReference type="Proteomes" id="UP000270530">
    <property type="component" value="Chromosome"/>
</dbReference>
<evidence type="ECO:0008006" key="3">
    <source>
        <dbReference type="Google" id="ProtNLM"/>
    </source>
</evidence>
<dbReference type="KEGG" id="rbd:ALSL_0901"/>
<reference evidence="2" key="2">
    <citation type="submission" date="2018-06" db="EMBL/GenBank/DDBJ databases">
        <title>Genome sequence of Rhodanobacteraceae bacterium strain Dysh456.</title>
        <authorList>
            <person name="Fukui M."/>
        </authorList>
    </citation>
    <scope>NUCLEOTIDE SEQUENCE [LARGE SCALE GENOMIC DNA]</scope>
    <source>
        <strain evidence="2">Dysh456</strain>
    </source>
</reference>
<accession>A0A2Z6E3D0</accession>
<proteinExistence type="predicted"/>
<dbReference type="OrthoDB" id="8564678at2"/>